<dbReference type="InterPro" id="IPR050749">
    <property type="entry name" value="Glycosyl_Hydrolase_47"/>
</dbReference>
<reference evidence="12" key="1">
    <citation type="journal article" date="2023" name="BMC Genomics">
        <title>Chromosome-level genome assemblies of Cutaneotrichosporon spp. (Trichosporonales, Basidiomycota) reveal imbalanced evolution between nucleotide sequences and chromosome synteny.</title>
        <authorList>
            <person name="Kobayashi Y."/>
            <person name="Kayamori A."/>
            <person name="Aoki K."/>
            <person name="Shiwa Y."/>
            <person name="Matsutani M."/>
            <person name="Fujita N."/>
            <person name="Sugita T."/>
            <person name="Iwasaki W."/>
            <person name="Tanaka N."/>
            <person name="Takashima M."/>
        </authorList>
    </citation>
    <scope>NUCLEOTIDE SEQUENCE</scope>
    <source>
        <strain evidence="12">HIS016</strain>
    </source>
</reference>
<feature type="active site" description="Proton donor" evidence="6">
    <location>
        <position position="367"/>
    </location>
</feature>
<dbReference type="GO" id="GO:0016020">
    <property type="term" value="C:membrane"/>
    <property type="evidence" value="ECO:0007669"/>
    <property type="project" value="InterPro"/>
</dbReference>
<dbReference type="SUPFAM" id="SSF48225">
    <property type="entry name" value="Seven-hairpin glycosidases"/>
    <property type="match status" value="1"/>
</dbReference>
<dbReference type="PRINTS" id="PR00747">
    <property type="entry name" value="GLYHDRLASE47"/>
</dbReference>
<keyword evidence="9" id="KW-0326">Glycosidase</keyword>
<dbReference type="InterPro" id="IPR012341">
    <property type="entry name" value="6hp_glycosidase-like_sf"/>
</dbReference>
<dbReference type="Pfam" id="PF01532">
    <property type="entry name" value="Glyco_hydro_47"/>
    <property type="match status" value="1"/>
</dbReference>
<feature type="active site" evidence="6">
    <location>
        <position position="707"/>
    </location>
</feature>
<gene>
    <name evidence="12" type="ORF">CspeluHIS016_0106600</name>
</gene>
<comment type="similarity">
    <text evidence="3 9">Belongs to the glycosyl hydrolase 47 family.</text>
</comment>
<evidence type="ECO:0000256" key="6">
    <source>
        <dbReference type="PIRSR" id="PIRSR601382-1"/>
    </source>
</evidence>
<name>A0AAD3TP48_9TREE</name>
<dbReference type="PANTHER" id="PTHR11742:SF103">
    <property type="entry name" value="ENDOPLASMIC RETICULUM MANNOSIDASE MNL2-RELATED"/>
    <property type="match status" value="1"/>
</dbReference>
<keyword evidence="11" id="KW-0472">Membrane</keyword>
<protein>
    <recommendedName>
        <fullName evidence="9">alpha-1,2-Mannosidase</fullName>
        <ecNumber evidence="9">3.2.1.-</ecNumber>
    </recommendedName>
</protein>
<dbReference type="GO" id="GO:0005783">
    <property type="term" value="C:endoplasmic reticulum"/>
    <property type="evidence" value="ECO:0007669"/>
    <property type="project" value="TreeGrafter"/>
</dbReference>
<dbReference type="InterPro" id="IPR001382">
    <property type="entry name" value="Glyco_hydro_47"/>
</dbReference>
<evidence type="ECO:0000256" key="10">
    <source>
        <dbReference type="SAM" id="MobiDB-lite"/>
    </source>
</evidence>
<evidence type="ECO:0000256" key="5">
    <source>
        <dbReference type="ARBA" id="ARBA00023157"/>
    </source>
</evidence>
<accession>A0AAD3TP48</accession>
<comment type="cofactor">
    <cofactor evidence="1 7">
        <name>Ca(2+)</name>
        <dbReference type="ChEBI" id="CHEBI:29108"/>
    </cofactor>
</comment>
<feature type="region of interest" description="Disordered" evidence="10">
    <location>
        <begin position="1"/>
        <end position="35"/>
    </location>
</feature>
<dbReference type="Gene3D" id="1.50.10.10">
    <property type="match status" value="1"/>
</dbReference>
<evidence type="ECO:0000256" key="7">
    <source>
        <dbReference type="PIRSR" id="PIRSR601382-2"/>
    </source>
</evidence>
<feature type="region of interest" description="Disordered" evidence="10">
    <location>
        <begin position="74"/>
        <end position="124"/>
    </location>
</feature>
<reference evidence="12" key="2">
    <citation type="submission" date="2023-06" db="EMBL/GenBank/DDBJ databases">
        <authorList>
            <person name="Kobayashi Y."/>
            <person name="Kayamori A."/>
            <person name="Aoki K."/>
            <person name="Shiwa Y."/>
            <person name="Fujita N."/>
            <person name="Sugita T."/>
            <person name="Iwasaki W."/>
            <person name="Tanaka N."/>
            <person name="Takashima M."/>
        </authorList>
    </citation>
    <scope>NUCLEOTIDE SEQUENCE</scope>
    <source>
        <strain evidence="12">HIS016</strain>
    </source>
</reference>
<evidence type="ECO:0000256" key="9">
    <source>
        <dbReference type="RuleBase" id="RU361193"/>
    </source>
</evidence>
<dbReference type="InterPro" id="IPR036026">
    <property type="entry name" value="Seven-hairpin_glycosidases"/>
</dbReference>
<keyword evidence="4 9" id="KW-0378">Hydrolase</keyword>
<evidence type="ECO:0000256" key="8">
    <source>
        <dbReference type="PIRSR" id="PIRSR601382-3"/>
    </source>
</evidence>
<dbReference type="GO" id="GO:0005509">
    <property type="term" value="F:calcium ion binding"/>
    <property type="evidence" value="ECO:0007669"/>
    <property type="project" value="InterPro"/>
</dbReference>
<feature type="compositionally biased region" description="Basic and acidic residues" evidence="10">
    <location>
        <begin position="1"/>
        <end position="11"/>
    </location>
</feature>
<comment type="caution">
    <text evidence="12">The sequence shown here is derived from an EMBL/GenBank/DDBJ whole genome shotgun (WGS) entry which is preliminary data.</text>
</comment>
<dbReference type="GO" id="GO:0036503">
    <property type="term" value="P:ERAD pathway"/>
    <property type="evidence" value="ECO:0007669"/>
    <property type="project" value="UniProtKB-ARBA"/>
</dbReference>
<feature type="transmembrane region" description="Helical" evidence="11">
    <location>
        <begin position="52"/>
        <end position="70"/>
    </location>
</feature>
<keyword evidence="5 8" id="KW-1015">Disulfide bond</keyword>
<keyword evidence="7" id="KW-0479">Metal-binding</keyword>
<organism evidence="12 13">
    <name type="scientific">Cutaneotrichosporon spelunceum</name>
    <dbReference type="NCBI Taxonomy" id="1672016"/>
    <lineage>
        <taxon>Eukaryota</taxon>
        <taxon>Fungi</taxon>
        <taxon>Dikarya</taxon>
        <taxon>Basidiomycota</taxon>
        <taxon>Agaricomycotina</taxon>
        <taxon>Tremellomycetes</taxon>
        <taxon>Trichosporonales</taxon>
        <taxon>Trichosporonaceae</taxon>
        <taxon>Cutaneotrichosporon</taxon>
    </lineage>
</organism>
<evidence type="ECO:0000256" key="3">
    <source>
        <dbReference type="ARBA" id="ARBA00007658"/>
    </source>
</evidence>
<dbReference type="GO" id="GO:0005975">
    <property type="term" value="P:carbohydrate metabolic process"/>
    <property type="evidence" value="ECO:0007669"/>
    <property type="project" value="InterPro"/>
</dbReference>
<evidence type="ECO:0000313" key="13">
    <source>
        <dbReference type="Proteomes" id="UP001222932"/>
    </source>
</evidence>
<dbReference type="EC" id="3.2.1.-" evidence="9"/>
<evidence type="ECO:0000256" key="1">
    <source>
        <dbReference type="ARBA" id="ARBA00001913"/>
    </source>
</evidence>
<keyword evidence="7" id="KW-0106">Calcium</keyword>
<evidence type="ECO:0000256" key="2">
    <source>
        <dbReference type="ARBA" id="ARBA00004922"/>
    </source>
</evidence>
<keyword evidence="11" id="KW-1133">Transmembrane helix</keyword>
<keyword evidence="11" id="KW-0812">Transmembrane</keyword>
<dbReference type="AlphaFoldDB" id="A0AAD3TP48"/>
<proteinExistence type="inferred from homology"/>
<sequence length="923" mass="102608">MSHDYDKERLEAMGLGPSSPVMASTQFDSEGGSLSASAGAARSLRRAFKRRVRLVLLSVGALVLVLYMMSPGETEQAPALSKGKGPSRAKGRPRPVGGAPAPDRLKRPGGDRPAPPPPPDLEVDMVHDDDHPDYFMLDENGDRFLPNVKQVYAPLHPNEGDYRASERLFSEVDEDILYPGNSTLFPKERMREIVSDAPVEEKKQGITLAPDAFSVTWKGPADWNKPGPGVKNIQWPGFENGTQWETRAEKEVREGRRAAVKRGFIYAWQKYKDHAWGHDEIKPVSLQVSDPFNGWGASIVDTLDTLLILGLQEEYNQARPFVNQLNFHWVKGRDWSQGYIAPESEKDANGDRWSISRDRTVGMQVFETGIRYLGGLIGAYDLSGDKVMLDRAVDLANVLKVAFNTASGLPQGSRFDPGHEGALQLFAVAIAEVGSMSLELIRLGHATKDRQWFDLAQRVTDFLEQHVTPRSKYSPLIPMRFSPDSTASIDGTFSFGAMTDSYYEYLIKAYKLLGGGRLGEQYKRLYTKSIDAARKLLFTDITVIPDRDLFTIGKWENNQLNHEVEHLTCFAGGMLGMGSVLLDREEDLIAGMKFTNTCFWISQHLSMGIQPEVVHFFKPDDPDLYVNVTNTGLRYHPPQRVTIGDDNADRTKMFKDEGGTWRWRDDRSAIVEDSGRGVGLPISYFMHLNGSPPGMKKTTPYYINRPETIESVFYMFRLTGDRKWQEKGWKMFAAWMEAATVEGGISSIKDVTTGSDNIQWGDNMESFMFAETFKYHYLLQSEPDLISLDDYVLNTEAHTLIANQAFAPGASGLWTPVEQDLGTRAEGTDVQKWMRLKVLERYRRAAGQPKRAAGGGGAEGARRAGAGMGGGGGNPLNKPKPPGAAFAKIKEGKEGREVKQGKEGKEGREGKEDKADAAERVPA</sequence>
<dbReference type="GO" id="GO:0004571">
    <property type="term" value="F:mannosyl-oligosaccharide 1,2-alpha-mannosidase activity"/>
    <property type="evidence" value="ECO:0007669"/>
    <property type="project" value="InterPro"/>
</dbReference>
<evidence type="ECO:0000313" key="12">
    <source>
        <dbReference type="EMBL" id="GMK54074.1"/>
    </source>
</evidence>
<dbReference type="Proteomes" id="UP001222932">
    <property type="component" value="Unassembled WGS sequence"/>
</dbReference>
<feature type="disulfide bond" evidence="8">
    <location>
        <begin position="569"/>
        <end position="598"/>
    </location>
</feature>
<evidence type="ECO:0000256" key="11">
    <source>
        <dbReference type="SAM" id="Phobius"/>
    </source>
</evidence>
<dbReference type="PANTHER" id="PTHR11742">
    <property type="entry name" value="MANNOSYL-OLIGOSACCHARIDE ALPHA-1,2-MANNOSIDASE-RELATED"/>
    <property type="match status" value="1"/>
</dbReference>
<feature type="active site" evidence="6">
    <location>
        <position position="500"/>
    </location>
</feature>
<comment type="pathway">
    <text evidence="2">Protein modification; protein glycosylation.</text>
</comment>
<feature type="compositionally biased region" description="Basic and acidic residues" evidence="10">
    <location>
        <begin position="888"/>
        <end position="923"/>
    </location>
</feature>
<feature type="binding site" evidence="7">
    <location>
        <position position="795"/>
    </location>
    <ligand>
        <name>Ca(2+)</name>
        <dbReference type="ChEBI" id="CHEBI:29108"/>
    </ligand>
</feature>
<feature type="active site" description="Proton donor" evidence="6">
    <location>
        <position position="612"/>
    </location>
</feature>
<dbReference type="EMBL" id="BTCM01000001">
    <property type="protein sequence ID" value="GMK54074.1"/>
    <property type="molecule type" value="Genomic_DNA"/>
</dbReference>
<keyword evidence="13" id="KW-1185">Reference proteome</keyword>
<evidence type="ECO:0000256" key="4">
    <source>
        <dbReference type="ARBA" id="ARBA00022801"/>
    </source>
</evidence>
<feature type="region of interest" description="Disordered" evidence="10">
    <location>
        <begin position="845"/>
        <end position="923"/>
    </location>
</feature>